<gene>
    <name evidence="4" type="ORF">CKAN_00872000</name>
</gene>
<evidence type="ECO:0008006" key="6">
    <source>
        <dbReference type="Google" id="ProtNLM"/>
    </source>
</evidence>
<comment type="caution">
    <text evidence="4">The sequence shown here is derived from an EMBL/GenBank/DDBJ whole genome shotgun (WGS) entry which is preliminary data.</text>
</comment>
<evidence type="ECO:0000313" key="4">
    <source>
        <dbReference type="EMBL" id="RWR80102.1"/>
    </source>
</evidence>
<dbReference type="InterPro" id="IPR046960">
    <property type="entry name" value="PPR_At4g14850-like_plant"/>
</dbReference>
<name>A0A3S5WGK9_9MAGN</name>
<organism evidence="4 5">
    <name type="scientific">Cinnamomum micranthum f. kanehirae</name>
    <dbReference type="NCBI Taxonomy" id="337451"/>
    <lineage>
        <taxon>Eukaryota</taxon>
        <taxon>Viridiplantae</taxon>
        <taxon>Streptophyta</taxon>
        <taxon>Embryophyta</taxon>
        <taxon>Tracheophyta</taxon>
        <taxon>Spermatophyta</taxon>
        <taxon>Magnoliopsida</taxon>
        <taxon>Magnoliidae</taxon>
        <taxon>Laurales</taxon>
        <taxon>Lauraceae</taxon>
        <taxon>Cinnamomum</taxon>
    </lineage>
</organism>
<reference evidence="4 5" key="1">
    <citation type="journal article" date="2019" name="Nat. Plants">
        <title>Stout camphor tree genome fills gaps in understanding of flowering plant genome evolution.</title>
        <authorList>
            <person name="Chaw S.M."/>
            <person name="Liu Y.C."/>
            <person name="Wu Y.W."/>
            <person name="Wang H.Y."/>
            <person name="Lin C.I."/>
            <person name="Wu C.S."/>
            <person name="Ke H.M."/>
            <person name="Chang L.Y."/>
            <person name="Hsu C.Y."/>
            <person name="Yang H.T."/>
            <person name="Sudianto E."/>
            <person name="Hsu M.H."/>
            <person name="Wu K.P."/>
            <person name="Wang L.N."/>
            <person name="Leebens-Mack J.H."/>
            <person name="Tsai I.J."/>
        </authorList>
    </citation>
    <scope>NUCLEOTIDE SEQUENCE [LARGE SCALE GENOMIC DNA]</scope>
    <source>
        <strain evidence="5">cv. Chaw 1501</strain>
        <tissue evidence="4">Young leaves</tissue>
    </source>
</reference>
<comment type="similarity">
    <text evidence="1">Belongs to the PPR family. PCMP-H subfamily.</text>
</comment>
<dbReference type="EMBL" id="QPKB01000003">
    <property type="protein sequence ID" value="RWR80102.1"/>
    <property type="molecule type" value="Genomic_DNA"/>
</dbReference>
<feature type="repeat" description="PPR" evidence="3">
    <location>
        <begin position="363"/>
        <end position="397"/>
    </location>
</feature>
<dbReference type="InterPro" id="IPR011990">
    <property type="entry name" value="TPR-like_helical_dom_sf"/>
</dbReference>
<feature type="repeat" description="PPR" evidence="3">
    <location>
        <begin position="62"/>
        <end position="97"/>
    </location>
</feature>
<dbReference type="FunFam" id="1.25.40.10:FF:000333">
    <property type="entry name" value="Pentatricopeptide repeat-containing protein"/>
    <property type="match status" value="1"/>
</dbReference>
<evidence type="ECO:0000256" key="1">
    <source>
        <dbReference type="ARBA" id="ARBA00006643"/>
    </source>
</evidence>
<proteinExistence type="inferred from homology"/>
<keyword evidence="5" id="KW-1185">Reference proteome</keyword>
<dbReference type="FunFam" id="1.25.40.10:FF:000511">
    <property type="entry name" value="Pentatricopeptide repeat-containing protein"/>
    <property type="match status" value="1"/>
</dbReference>
<dbReference type="Pfam" id="PF20431">
    <property type="entry name" value="E_motif"/>
    <property type="match status" value="1"/>
</dbReference>
<dbReference type="PROSITE" id="PS51375">
    <property type="entry name" value="PPR"/>
    <property type="match status" value="5"/>
</dbReference>
<protein>
    <recommendedName>
        <fullName evidence="6">Pentatricopeptide repeat-containing protein</fullName>
    </recommendedName>
</protein>
<dbReference type="PANTHER" id="PTHR47926">
    <property type="entry name" value="PENTATRICOPEPTIDE REPEAT-CONTAINING PROTEIN"/>
    <property type="match status" value="1"/>
</dbReference>
<dbReference type="FunFam" id="1.25.40.10:FF:000968">
    <property type="entry name" value="Pentatricopeptide repeat-containing protein, mitochondrial"/>
    <property type="match status" value="1"/>
</dbReference>
<dbReference type="OrthoDB" id="1908712at2759"/>
<feature type="repeat" description="PPR" evidence="3">
    <location>
        <begin position="262"/>
        <end position="296"/>
    </location>
</feature>
<dbReference type="GO" id="GO:0003723">
    <property type="term" value="F:RNA binding"/>
    <property type="evidence" value="ECO:0007669"/>
    <property type="project" value="InterPro"/>
</dbReference>
<dbReference type="Pfam" id="PF01535">
    <property type="entry name" value="PPR"/>
    <property type="match status" value="3"/>
</dbReference>
<accession>A0A3S5WGK9</accession>
<dbReference type="InterPro" id="IPR002885">
    <property type="entry name" value="PPR_rpt"/>
</dbReference>
<evidence type="ECO:0000313" key="5">
    <source>
        <dbReference type="Proteomes" id="UP000283530"/>
    </source>
</evidence>
<dbReference type="Gene3D" id="1.25.40.10">
    <property type="entry name" value="Tetratricopeptide repeat domain"/>
    <property type="match status" value="4"/>
</dbReference>
<keyword evidence="2" id="KW-0677">Repeat</keyword>
<evidence type="ECO:0000256" key="3">
    <source>
        <dbReference type="PROSITE-ProRule" id="PRU00708"/>
    </source>
</evidence>
<dbReference type="NCBIfam" id="TIGR00756">
    <property type="entry name" value="PPR"/>
    <property type="match status" value="3"/>
</dbReference>
<feature type="repeat" description="PPR" evidence="3">
    <location>
        <begin position="164"/>
        <end position="194"/>
    </location>
</feature>
<evidence type="ECO:0000256" key="2">
    <source>
        <dbReference type="ARBA" id="ARBA00022737"/>
    </source>
</evidence>
<dbReference type="Pfam" id="PF13041">
    <property type="entry name" value="PPR_2"/>
    <property type="match status" value="2"/>
</dbReference>
<dbReference type="STRING" id="337451.A0A3S5WGK9"/>
<dbReference type="InterPro" id="IPR046848">
    <property type="entry name" value="E_motif"/>
</dbReference>
<dbReference type="Proteomes" id="UP000283530">
    <property type="component" value="Unassembled WGS sequence"/>
</dbReference>
<dbReference type="AlphaFoldDB" id="A0A3S5WGK9"/>
<sequence length="581" mass="64886">MCLLDRCHYIKSFKEIHAILVTCGIFQDRFVQTKIIDFFGRSGNFQYAYDLLYQIQLQCPFTCFPFNSLIAAYAGSSKMPHLAILVFKRLLADGFSPDMYTFPVVLKSCAKFLGVGEGKQVHGVVVKMGFLCDLYVQNALVHVYSVCSECDDASKLFDEMPVRDVVSWTGLISGYVRGGSFCEAVNLFLKMDVEPNAATLVSVLVACGRLGDWKMGKGIHGMVCKREFELDLVVGNALIDMYVKCQCLDDAKHVFDEIPRRDIMSWTSMISGLVQCKRPKEALELFHIMQASGLEPDKVVLATVLSACASLGALDYGRWVHEYIKRWGIESDTHIGTAMVDMYAKCGCLDTALQTFHGMHNKNIYSWNALLGGLAMHGHGKEALDHFTQMVKIGIRPNEVTFLAILSACCHSGMMEEGHRYFDHMTRVYSLAPKIEHYGCMVDLLGRAGLLDEAQDLIRAMPMEPDVLIWGAMLSACKAHGDVKLSQQILRNLLELQSHDSGVYVLLSNIYATNDRWEDATRLRSLMKVKGIRKAPGSSVVEVNGQTHEFLAGDSDHSQLGEIHLMLNTLMKPANLRKICL</sequence>
<dbReference type="GO" id="GO:0009451">
    <property type="term" value="P:RNA modification"/>
    <property type="evidence" value="ECO:0007669"/>
    <property type="project" value="InterPro"/>
</dbReference>
<feature type="repeat" description="PPR" evidence="3">
    <location>
        <begin position="398"/>
        <end position="428"/>
    </location>
</feature>
<dbReference type="PANTHER" id="PTHR47926:SF459">
    <property type="entry name" value="PENTATRICOPEPTIDE REPEAT-CONTAINING PROTEIN"/>
    <property type="match status" value="1"/>
</dbReference>